<dbReference type="PRINTS" id="PR00367">
    <property type="entry name" value="ETHRSPELEMNT"/>
</dbReference>
<dbReference type="Proteomes" id="UP000467840">
    <property type="component" value="Chromosome 13"/>
</dbReference>
<protein>
    <recommendedName>
        <fullName evidence="7">AP2/ERF domain-containing protein</fullName>
    </recommendedName>
</protein>
<comment type="similarity">
    <text evidence="6">Belongs to the AP2/ERF transcription factor family. ERF subfamily.</text>
</comment>
<evidence type="ECO:0000313" key="8">
    <source>
        <dbReference type="EMBL" id="KAF2293139.1"/>
    </source>
</evidence>
<dbReference type="GO" id="GO:0005634">
    <property type="term" value="C:nucleus"/>
    <property type="evidence" value="ECO:0007669"/>
    <property type="project" value="UniProtKB-SubCell"/>
</dbReference>
<dbReference type="EMBL" id="JAAGAX010000014">
    <property type="protein sequence ID" value="KAF2293139.1"/>
    <property type="molecule type" value="Genomic_DNA"/>
</dbReference>
<dbReference type="PANTHER" id="PTHR31190:SF445">
    <property type="entry name" value="ETHYLENE-RESPONSIVE TRANSCRIPTION FACTOR RAP2-6"/>
    <property type="match status" value="1"/>
</dbReference>
<gene>
    <name evidence="8" type="ORF">GH714_037849</name>
</gene>
<dbReference type="InterPro" id="IPR044808">
    <property type="entry name" value="ERF_plant"/>
</dbReference>
<evidence type="ECO:0000313" key="9">
    <source>
        <dbReference type="Proteomes" id="UP000467840"/>
    </source>
</evidence>
<dbReference type="Pfam" id="PF00847">
    <property type="entry name" value="AP2"/>
    <property type="match status" value="1"/>
</dbReference>
<keyword evidence="4" id="KW-0804">Transcription</keyword>
<dbReference type="InterPro" id="IPR016177">
    <property type="entry name" value="DNA-bd_dom_sf"/>
</dbReference>
<dbReference type="GO" id="GO:0009873">
    <property type="term" value="P:ethylene-activated signaling pathway"/>
    <property type="evidence" value="ECO:0007669"/>
    <property type="project" value="InterPro"/>
</dbReference>
<keyword evidence="2" id="KW-0805">Transcription regulation</keyword>
<dbReference type="InterPro" id="IPR001471">
    <property type="entry name" value="AP2/ERF_dom"/>
</dbReference>
<evidence type="ECO:0000256" key="6">
    <source>
        <dbReference type="ARBA" id="ARBA00024343"/>
    </source>
</evidence>
<evidence type="ECO:0000256" key="2">
    <source>
        <dbReference type="ARBA" id="ARBA00023015"/>
    </source>
</evidence>
<name>A0A6A6L0B3_HEVBR</name>
<dbReference type="PANTHER" id="PTHR31190">
    <property type="entry name" value="DNA-BINDING DOMAIN"/>
    <property type="match status" value="1"/>
</dbReference>
<dbReference type="AlphaFoldDB" id="A0A6A6L0B3"/>
<organism evidence="8 9">
    <name type="scientific">Hevea brasiliensis</name>
    <name type="common">Para rubber tree</name>
    <name type="synonym">Siphonia brasiliensis</name>
    <dbReference type="NCBI Taxonomy" id="3981"/>
    <lineage>
        <taxon>Eukaryota</taxon>
        <taxon>Viridiplantae</taxon>
        <taxon>Streptophyta</taxon>
        <taxon>Embryophyta</taxon>
        <taxon>Tracheophyta</taxon>
        <taxon>Spermatophyta</taxon>
        <taxon>Magnoliopsida</taxon>
        <taxon>eudicotyledons</taxon>
        <taxon>Gunneridae</taxon>
        <taxon>Pentapetalae</taxon>
        <taxon>rosids</taxon>
        <taxon>fabids</taxon>
        <taxon>Malpighiales</taxon>
        <taxon>Euphorbiaceae</taxon>
        <taxon>Crotonoideae</taxon>
        <taxon>Micrandreae</taxon>
        <taxon>Hevea</taxon>
    </lineage>
</organism>
<keyword evidence="3" id="KW-0238">DNA-binding</keyword>
<dbReference type="FunFam" id="3.30.730.10:FF:000001">
    <property type="entry name" value="Ethylene-responsive transcription factor 2"/>
    <property type="match status" value="1"/>
</dbReference>
<comment type="caution">
    <text evidence="8">The sequence shown here is derived from an EMBL/GenBank/DDBJ whole genome shotgun (WGS) entry which is preliminary data.</text>
</comment>
<sequence length="231" mass="25817">MSAMVSALTHVVTGEVPNSAEYSLLTLLNEGNCSSSSNAGAAGGAKRPREEEGCQEFTRLSRPFADELSHGSRGFKIAAAIDIIPPAETTFTTVYEHNETMREEPRRKYRGVRQRPWGKWAAEIRDPFKAARVWLGTFDTAEAAARAYDEAALRFRGSKAKLNFPENVKLRPSTPNPMTTQLTISDSLNTLVSFLYLLTNCHSKVLFQGTWETTLNWYWVSVVIKHNLMSI</sequence>
<comment type="subcellular location">
    <subcellularLocation>
        <location evidence="1">Nucleus</location>
    </subcellularLocation>
</comment>
<dbReference type="Gene3D" id="3.30.730.10">
    <property type="entry name" value="AP2/ERF domain"/>
    <property type="match status" value="1"/>
</dbReference>
<reference evidence="8 9" key="1">
    <citation type="journal article" date="2020" name="Mol. Plant">
        <title>The Chromosome-Based Rubber Tree Genome Provides New Insights into Spurge Genome Evolution and Rubber Biosynthesis.</title>
        <authorList>
            <person name="Liu J."/>
            <person name="Shi C."/>
            <person name="Shi C.C."/>
            <person name="Li W."/>
            <person name="Zhang Q.J."/>
            <person name="Zhang Y."/>
            <person name="Li K."/>
            <person name="Lu H.F."/>
            <person name="Shi C."/>
            <person name="Zhu S.T."/>
            <person name="Xiao Z.Y."/>
            <person name="Nan H."/>
            <person name="Yue Y."/>
            <person name="Zhu X.G."/>
            <person name="Wu Y."/>
            <person name="Hong X.N."/>
            <person name="Fan G.Y."/>
            <person name="Tong Y."/>
            <person name="Zhang D."/>
            <person name="Mao C.L."/>
            <person name="Liu Y.L."/>
            <person name="Hao S.J."/>
            <person name="Liu W.Q."/>
            <person name="Lv M.Q."/>
            <person name="Zhang H.B."/>
            <person name="Liu Y."/>
            <person name="Hu-Tang G.R."/>
            <person name="Wang J.P."/>
            <person name="Wang J.H."/>
            <person name="Sun Y.H."/>
            <person name="Ni S.B."/>
            <person name="Chen W.B."/>
            <person name="Zhang X.C."/>
            <person name="Jiao Y.N."/>
            <person name="Eichler E.E."/>
            <person name="Li G.H."/>
            <person name="Liu X."/>
            <person name="Gao L.Z."/>
        </authorList>
    </citation>
    <scope>NUCLEOTIDE SEQUENCE [LARGE SCALE GENOMIC DNA]</scope>
    <source>
        <strain evidence="9">cv. GT1</strain>
        <tissue evidence="8">Leaf</tissue>
    </source>
</reference>
<feature type="domain" description="AP2/ERF" evidence="7">
    <location>
        <begin position="108"/>
        <end position="165"/>
    </location>
</feature>
<accession>A0A6A6L0B3</accession>
<dbReference type="CDD" id="cd00018">
    <property type="entry name" value="AP2"/>
    <property type="match status" value="1"/>
</dbReference>
<evidence type="ECO:0000256" key="3">
    <source>
        <dbReference type="ARBA" id="ARBA00023125"/>
    </source>
</evidence>
<dbReference type="InterPro" id="IPR036955">
    <property type="entry name" value="AP2/ERF_dom_sf"/>
</dbReference>
<proteinExistence type="inferred from homology"/>
<dbReference type="GO" id="GO:0003700">
    <property type="term" value="F:DNA-binding transcription factor activity"/>
    <property type="evidence" value="ECO:0007669"/>
    <property type="project" value="InterPro"/>
</dbReference>
<keyword evidence="9" id="KW-1185">Reference proteome</keyword>
<dbReference type="SUPFAM" id="SSF54171">
    <property type="entry name" value="DNA-binding domain"/>
    <property type="match status" value="1"/>
</dbReference>
<evidence type="ECO:0000259" key="7">
    <source>
        <dbReference type="PROSITE" id="PS51032"/>
    </source>
</evidence>
<dbReference type="PROSITE" id="PS51032">
    <property type="entry name" value="AP2_ERF"/>
    <property type="match status" value="1"/>
</dbReference>
<dbReference type="GO" id="GO:0003677">
    <property type="term" value="F:DNA binding"/>
    <property type="evidence" value="ECO:0007669"/>
    <property type="project" value="UniProtKB-KW"/>
</dbReference>
<evidence type="ECO:0000256" key="5">
    <source>
        <dbReference type="ARBA" id="ARBA00023242"/>
    </source>
</evidence>
<evidence type="ECO:0000256" key="4">
    <source>
        <dbReference type="ARBA" id="ARBA00023163"/>
    </source>
</evidence>
<keyword evidence="5" id="KW-0539">Nucleus</keyword>
<dbReference type="SMART" id="SM00380">
    <property type="entry name" value="AP2"/>
    <property type="match status" value="1"/>
</dbReference>
<evidence type="ECO:0000256" key="1">
    <source>
        <dbReference type="ARBA" id="ARBA00004123"/>
    </source>
</evidence>